<evidence type="ECO:0000313" key="2">
    <source>
        <dbReference type="Proteomes" id="UP000886757"/>
    </source>
</evidence>
<protein>
    <submittedName>
        <fullName evidence="1">Uncharacterized protein</fullName>
    </submittedName>
</protein>
<accession>A0A9D1AA89</accession>
<sequence>MQELEKILEEIEAEFDRRIETQLKIMAGLSNGVYRYGYGKSLEAYQQGKLLVAEIIRKHMDDNWIPVEEQMPEDGT</sequence>
<proteinExistence type="predicted"/>
<dbReference type="EMBL" id="DVGK01000018">
    <property type="protein sequence ID" value="HIR12527.1"/>
    <property type="molecule type" value="Genomic_DNA"/>
</dbReference>
<evidence type="ECO:0000313" key="1">
    <source>
        <dbReference type="EMBL" id="HIR12527.1"/>
    </source>
</evidence>
<reference evidence="1" key="1">
    <citation type="submission" date="2020-10" db="EMBL/GenBank/DDBJ databases">
        <authorList>
            <person name="Gilroy R."/>
        </authorList>
    </citation>
    <scope>NUCLEOTIDE SEQUENCE</scope>
    <source>
        <strain evidence="1">ChiSjej4B22-8148</strain>
    </source>
</reference>
<gene>
    <name evidence="1" type="ORF">IAB31_01230</name>
</gene>
<reference evidence="1" key="2">
    <citation type="journal article" date="2021" name="PeerJ">
        <title>Extensive microbial diversity within the chicken gut microbiome revealed by metagenomics and culture.</title>
        <authorList>
            <person name="Gilroy R."/>
            <person name="Ravi A."/>
            <person name="Getino M."/>
            <person name="Pursley I."/>
            <person name="Horton D.L."/>
            <person name="Alikhan N.F."/>
            <person name="Baker D."/>
            <person name="Gharbi K."/>
            <person name="Hall N."/>
            <person name="Watson M."/>
            <person name="Adriaenssens E.M."/>
            <person name="Foster-Nyarko E."/>
            <person name="Jarju S."/>
            <person name="Secka A."/>
            <person name="Antonio M."/>
            <person name="Oren A."/>
            <person name="Chaudhuri R.R."/>
            <person name="La Ragione R."/>
            <person name="Hildebrand F."/>
            <person name="Pallen M.J."/>
        </authorList>
    </citation>
    <scope>NUCLEOTIDE SEQUENCE</scope>
    <source>
        <strain evidence="1">ChiSjej4B22-8148</strain>
    </source>
</reference>
<name>A0A9D1AA89_9FIRM</name>
<comment type="caution">
    <text evidence="1">The sequence shown here is derived from an EMBL/GenBank/DDBJ whole genome shotgun (WGS) entry which is preliminary data.</text>
</comment>
<feature type="non-terminal residue" evidence="1">
    <location>
        <position position="76"/>
    </location>
</feature>
<dbReference type="AlphaFoldDB" id="A0A9D1AA89"/>
<dbReference type="Proteomes" id="UP000886757">
    <property type="component" value="Unassembled WGS sequence"/>
</dbReference>
<organism evidence="1 2">
    <name type="scientific">Candidatus Choladousia intestinavium</name>
    <dbReference type="NCBI Taxonomy" id="2840727"/>
    <lineage>
        <taxon>Bacteria</taxon>
        <taxon>Bacillati</taxon>
        <taxon>Bacillota</taxon>
        <taxon>Clostridia</taxon>
        <taxon>Lachnospirales</taxon>
        <taxon>Lachnospiraceae</taxon>
        <taxon>Lachnospiraceae incertae sedis</taxon>
        <taxon>Candidatus Choladousia</taxon>
    </lineage>
</organism>